<feature type="transmembrane region" description="Helical" evidence="1">
    <location>
        <begin position="37"/>
        <end position="56"/>
    </location>
</feature>
<gene>
    <name evidence="3" type="primary">ycdT_2</name>
    <name evidence="3" type="ORF">CLOSAC_41830</name>
</gene>
<dbReference type="EC" id="2.7.7.65" evidence="3"/>
<dbReference type="GO" id="GO:0005886">
    <property type="term" value="C:plasma membrane"/>
    <property type="evidence" value="ECO:0007669"/>
    <property type="project" value="TreeGrafter"/>
</dbReference>
<dbReference type="Proteomes" id="UP000191154">
    <property type="component" value="Unassembled WGS sequence"/>
</dbReference>
<dbReference type="GO" id="GO:1902201">
    <property type="term" value="P:negative regulation of bacterial-type flagellum-dependent cell motility"/>
    <property type="evidence" value="ECO:0007669"/>
    <property type="project" value="TreeGrafter"/>
</dbReference>
<dbReference type="CDD" id="cd01949">
    <property type="entry name" value="GGDEF"/>
    <property type="match status" value="1"/>
</dbReference>
<dbReference type="GO" id="GO:0052621">
    <property type="term" value="F:diguanylate cyclase activity"/>
    <property type="evidence" value="ECO:0007669"/>
    <property type="project" value="UniProtKB-EC"/>
</dbReference>
<dbReference type="GO" id="GO:0043709">
    <property type="term" value="P:cell adhesion involved in single-species biofilm formation"/>
    <property type="evidence" value="ECO:0007669"/>
    <property type="project" value="TreeGrafter"/>
</dbReference>
<organism evidence="3 4">
    <name type="scientific">Clostridium saccharobutylicum</name>
    <dbReference type="NCBI Taxonomy" id="169679"/>
    <lineage>
        <taxon>Bacteria</taxon>
        <taxon>Bacillati</taxon>
        <taxon>Bacillota</taxon>
        <taxon>Clostridia</taxon>
        <taxon>Eubacteriales</taxon>
        <taxon>Clostridiaceae</taxon>
        <taxon>Clostridium</taxon>
    </lineage>
</organism>
<dbReference type="Gene3D" id="3.30.70.270">
    <property type="match status" value="1"/>
</dbReference>
<reference evidence="3 4" key="1">
    <citation type="submission" date="2016-05" db="EMBL/GenBank/DDBJ databases">
        <title>Microbial solvent formation.</title>
        <authorList>
            <person name="Poehlein A."/>
            <person name="Montoya Solano J.D."/>
            <person name="Flitsch S."/>
            <person name="Krabben P."/>
            <person name="Duerre P."/>
            <person name="Daniel R."/>
        </authorList>
    </citation>
    <scope>NUCLEOTIDE SEQUENCE [LARGE SCALE GENOMIC DNA]</scope>
    <source>
        <strain evidence="3 4">L1-8</strain>
    </source>
</reference>
<dbReference type="EMBL" id="LZYZ01000009">
    <property type="protein sequence ID" value="OOM06755.1"/>
    <property type="molecule type" value="Genomic_DNA"/>
</dbReference>
<dbReference type="SMART" id="SM00267">
    <property type="entry name" value="GGDEF"/>
    <property type="match status" value="1"/>
</dbReference>
<dbReference type="InterPro" id="IPR000160">
    <property type="entry name" value="GGDEF_dom"/>
</dbReference>
<evidence type="ECO:0000313" key="4">
    <source>
        <dbReference type="Proteomes" id="UP000191154"/>
    </source>
</evidence>
<evidence type="ECO:0000259" key="2">
    <source>
        <dbReference type="PROSITE" id="PS50887"/>
    </source>
</evidence>
<keyword evidence="1" id="KW-0472">Membrane</keyword>
<dbReference type="AlphaFoldDB" id="A0A1S8MRE7"/>
<keyword evidence="1" id="KW-0812">Transmembrane</keyword>
<dbReference type="Pfam" id="PF00990">
    <property type="entry name" value="GGDEF"/>
    <property type="match status" value="1"/>
</dbReference>
<feature type="transmembrane region" description="Helical" evidence="1">
    <location>
        <begin position="68"/>
        <end position="87"/>
    </location>
</feature>
<keyword evidence="3" id="KW-0548">Nucleotidyltransferase</keyword>
<keyword evidence="3" id="KW-0808">Transferase</keyword>
<keyword evidence="1" id="KW-1133">Transmembrane helix</keyword>
<dbReference type="PANTHER" id="PTHR45138">
    <property type="entry name" value="REGULATORY COMPONENTS OF SENSORY TRANSDUCTION SYSTEM"/>
    <property type="match status" value="1"/>
</dbReference>
<evidence type="ECO:0000313" key="3">
    <source>
        <dbReference type="EMBL" id="OOM06755.1"/>
    </source>
</evidence>
<name>A0A1S8MRE7_CLOSA</name>
<dbReference type="PANTHER" id="PTHR45138:SF6">
    <property type="entry name" value="DIGUANYLATE CYCLASE DGCN"/>
    <property type="match status" value="1"/>
</dbReference>
<feature type="transmembrane region" description="Helical" evidence="1">
    <location>
        <begin position="7"/>
        <end position="25"/>
    </location>
</feature>
<dbReference type="NCBIfam" id="TIGR00254">
    <property type="entry name" value="GGDEF"/>
    <property type="match status" value="1"/>
</dbReference>
<protein>
    <submittedName>
        <fullName evidence="3">Putative diguanylate cyclase YcdT</fullName>
        <ecNumber evidence="3">2.7.7.65</ecNumber>
    </submittedName>
</protein>
<dbReference type="InterPro" id="IPR029787">
    <property type="entry name" value="Nucleotide_cyclase"/>
</dbReference>
<dbReference type="InterPro" id="IPR050469">
    <property type="entry name" value="Diguanylate_Cyclase"/>
</dbReference>
<dbReference type="InterPro" id="IPR043128">
    <property type="entry name" value="Rev_trsase/Diguanyl_cyclase"/>
</dbReference>
<dbReference type="RefSeq" id="WP_077867169.1">
    <property type="nucleotide sequence ID" value="NZ_LZYZ01000009.1"/>
</dbReference>
<comment type="caution">
    <text evidence="3">The sequence shown here is derived from an EMBL/GenBank/DDBJ whole genome shotgun (WGS) entry which is preliminary data.</text>
</comment>
<dbReference type="SUPFAM" id="SSF55073">
    <property type="entry name" value="Nucleotide cyclase"/>
    <property type="match status" value="1"/>
</dbReference>
<dbReference type="PROSITE" id="PS50887">
    <property type="entry name" value="GGDEF"/>
    <property type="match status" value="1"/>
</dbReference>
<sequence length="258" mass="29996">MVELRKVIVFIFVSFLFVYMIWINFSVLNKFGHKKLLSALMISGLGLISIGTFFDMISSLSGMKFRNLIQICFTAGAIIFVTYIILWSNHIAKILANLNQHAHTDAMTGVYNRIGFERELRKKSSRKKESFYVMVLDLDKTKEINDNFGHLNGDRYIISAAKIIKDEMDKIGFVGRTGGDEFVAFLENVNEYDIEKIKHSIKIRVSNIFLKENKNMNISIGYSKYEKDGQDYDELLRIADERMYEDKKKRKNIIRNLQ</sequence>
<proteinExistence type="predicted"/>
<dbReference type="STRING" id="169679.CSACC_11530"/>
<evidence type="ECO:0000256" key="1">
    <source>
        <dbReference type="SAM" id="Phobius"/>
    </source>
</evidence>
<feature type="domain" description="GGDEF" evidence="2">
    <location>
        <begin position="129"/>
        <end position="258"/>
    </location>
</feature>
<accession>A0A1S8MRE7</accession>